<dbReference type="GO" id="GO:0005737">
    <property type="term" value="C:cytoplasm"/>
    <property type="evidence" value="ECO:0007669"/>
    <property type="project" value="TreeGrafter"/>
</dbReference>
<dbReference type="EMBL" id="KN882045">
    <property type="protein sequence ID" value="KIY45960.1"/>
    <property type="molecule type" value="Genomic_DNA"/>
</dbReference>
<feature type="domain" description="EH" evidence="3">
    <location>
        <begin position="56"/>
        <end position="102"/>
    </location>
</feature>
<feature type="region of interest" description="Disordered" evidence="2">
    <location>
        <begin position="576"/>
        <end position="625"/>
    </location>
</feature>
<reference evidence="4 5" key="1">
    <citation type="journal article" date="2015" name="Fungal Genet. Biol.">
        <title>Evolution of novel wood decay mechanisms in Agaricales revealed by the genome sequences of Fistulina hepatica and Cylindrobasidium torrendii.</title>
        <authorList>
            <person name="Floudas D."/>
            <person name="Held B.W."/>
            <person name="Riley R."/>
            <person name="Nagy L.G."/>
            <person name="Koehler G."/>
            <person name="Ransdell A.S."/>
            <person name="Younus H."/>
            <person name="Chow J."/>
            <person name="Chiniquy J."/>
            <person name="Lipzen A."/>
            <person name="Tritt A."/>
            <person name="Sun H."/>
            <person name="Haridas S."/>
            <person name="LaButti K."/>
            <person name="Ohm R.A."/>
            <person name="Kues U."/>
            <person name="Blanchette R.A."/>
            <person name="Grigoriev I.V."/>
            <person name="Minto R.E."/>
            <person name="Hibbett D.S."/>
        </authorList>
    </citation>
    <scope>NUCLEOTIDE SEQUENCE [LARGE SCALE GENOMIC DNA]</scope>
    <source>
        <strain evidence="4 5">ATCC 64428</strain>
    </source>
</reference>
<organism evidence="4 5">
    <name type="scientific">Fistulina hepatica ATCC 64428</name>
    <dbReference type="NCBI Taxonomy" id="1128425"/>
    <lineage>
        <taxon>Eukaryota</taxon>
        <taxon>Fungi</taxon>
        <taxon>Dikarya</taxon>
        <taxon>Basidiomycota</taxon>
        <taxon>Agaricomycotina</taxon>
        <taxon>Agaricomycetes</taxon>
        <taxon>Agaricomycetidae</taxon>
        <taxon>Agaricales</taxon>
        <taxon>Fistulinaceae</taxon>
        <taxon>Fistulina</taxon>
    </lineage>
</organism>
<dbReference type="GO" id="GO:0016197">
    <property type="term" value="P:endosomal transport"/>
    <property type="evidence" value="ECO:0007669"/>
    <property type="project" value="TreeGrafter"/>
</dbReference>
<dbReference type="CDD" id="cd00052">
    <property type="entry name" value="EH"/>
    <property type="match status" value="1"/>
</dbReference>
<feature type="domain" description="EH" evidence="3">
    <location>
        <begin position="148"/>
        <end position="238"/>
    </location>
</feature>
<evidence type="ECO:0000313" key="5">
    <source>
        <dbReference type="Proteomes" id="UP000054144"/>
    </source>
</evidence>
<protein>
    <recommendedName>
        <fullName evidence="3">EH domain-containing protein</fullName>
    </recommendedName>
</protein>
<dbReference type="PANTHER" id="PTHR11216:SF174">
    <property type="entry name" value="GH06923P"/>
    <property type="match status" value="1"/>
</dbReference>
<keyword evidence="1" id="KW-0175">Coiled coil</keyword>
<dbReference type="Pfam" id="PF12763">
    <property type="entry name" value="EH"/>
    <property type="match status" value="2"/>
</dbReference>
<dbReference type="Gene3D" id="1.10.238.10">
    <property type="entry name" value="EF-hand"/>
    <property type="match status" value="2"/>
</dbReference>
<proteinExistence type="predicted"/>
<dbReference type="GO" id="GO:0006897">
    <property type="term" value="P:endocytosis"/>
    <property type="evidence" value="ECO:0007669"/>
    <property type="project" value="TreeGrafter"/>
</dbReference>
<keyword evidence="5" id="KW-1185">Reference proteome</keyword>
<evidence type="ECO:0000313" key="4">
    <source>
        <dbReference type="EMBL" id="KIY45960.1"/>
    </source>
</evidence>
<dbReference type="Proteomes" id="UP000054144">
    <property type="component" value="Unassembled WGS sequence"/>
</dbReference>
<evidence type="ECO:0000256" key="1">
    <source>
        <dbReference type="SAM" id="Coils"/>
    </source>
</evidence>
<sequence>MKNTASTSNLFVPTPTEAALATHILSQRGSTLSNDGHVDNVVLQGDTVVDILSPENTNLSAEVLADIWDIADEYESGYLTQRQLSIVLRLLGWAQNNIEVSPTLVLRPGPSPFIRGYSTMPVPSPASPISPIISSPLGRPLPEFPQADREKFVDMFTSAGGYNGIMTRGKAMDFFRRSSLPEHDVTRIWTLSDVEEHGYLSPNEFAIAMYLIQALMIKTVDALPAKLPPHFYQPTSTSIPNKHRHMSFSFSTDPSISPVMATSPTVTLQPLRLDRRHSSAHAAPPIPPLPFSNPSKGYVPCLAPVSELETPLFRRRQTVWAADRARLDTASTAILDPGSPISAGLSMNGSSVRSDVAKLKDEVARLEKENVALRLENQSTREVWDELKSQKVVTEDLAATNDKLTAHVAKLEIELEQIRLSNAELVARLDSAKAKGTQLQRVISETEETMMHLQLTDGEALAQGVMLKDLRKDNEDLRKRLAGAERERDDVQDKLVRLRSSRDQRQNEASILIEDLARETDQLRERLRQTDHLQSGHDALAQRCAQLQSRCQELQSDGEEAERRCAELRRQNADLRRRRNGEVAQRSTHPDGVSRAPEPLPPFVDAAVVGPDEHDEPPPDYREMP</sequence>
<gene>
    <name evidence="4" type="ORF">FISHEDRAFT_76194</name>
</gene>
<dbReference type="InterPro" id="IPR000261">
    <property type="entry name" value="EH_dom"/>
</dbReference>
<feature type="coiled-coil region" evidence="1">
    <location>
        <begin position="349"/>
        <end position="435"/>
    </location>
</feature>
<evidence type="ECO:0000259" key="3">
    <source>
        <dbReference type="PROSITE" id="PS50031"/>
    </source>
</evidence>
<name>A0A0D7A5H5_9AGAR</name>
<dbReference type="GO" id="GO:0005886">
    <property type="term" value="C:plasma membrane"/>
    <property type="evidence" value="ECO:0007669"/>
    <property type="project" value="TreeGrafter"/>
</dbReference>
<dbReference type="OrthoDB" id="524326at2759"/>
<dbReference type="AlphaFoldDB" id="A0A0D7A5H5"/>
<dbReference type="InterPro" id="IPR011992">
    <property type="entry name" value="EF-hand-dom_pair"/>
</dbReference>
<dbReference type="SUPFAM" id="SSF47473">
    <property type="entry name" value="EF-hand"/>
    <property type="match status" value="2"/>
</dbReference>
<accession>A0A0D7A5H5</accession>
<evidence type="ECO:0000256" key="2">
    <source>
        <dbReference type="SAM" id="MobiDB-lite"/>
    </source>
</evidence>
<dbReference type="SMART" id="SM00027">
    <property type="entry name" value="EH"/>
    <property type="match status" value="1"/>
</dbReference>
<feature type="compositionally biased region" description="Basic and acidic residues" evidence="2">
    <location>
        <begin position="616"/>
        <end position="625"/>
    </location>
</feature>
<dbReference type="PROSITE" id="PS50031">
    <property type="entry name" value="EH"/>
    <property type="match status" value="2"/>
</dbReference>
<dbReference type="PANTHER" id="PTHR11216">
    <property type="entry name" value="EH DOMAIN"/>
    <property type="match status" value="1"/>
</dbReference>